<dbReference type="eggNOG" id="ENOG502SMUR">
    <property type="taxonomic scope" value="Eukaryota"/>
</dbReference>
<dbReference type="PANTHER" id="PTHR37017">
    <property type="entry name" value="AB HYDROLASE-1 DOMAIN-CONTAINING PROTEIN-RELATED"/>
    <property type="match status" value="1"/>
</dbReference>
<dbReference type="OMA" id="GIDMIER"/>
<dbReference type="RefSeq" id="XP_007827744.1">
    <property type="nucleotide sequence ID" value="XM_007829553.1"/>
</dbReference>
<keyword evidence="3" id="KW-1185">Reference proteome</keyword>
<dbReference type="KEGG" id="pfy:PFICI_00972"/>
<evidence type="ECO:0000313" key="3">
    <source>
        <dbReference type="Proteomes" id="UP000030651"/>
    </source>
</evidence>
<sequence length="262" mass="28403">MSRPVVLIVPGAAALAELYKTFIKAVSEKGYEIEALTLPSVRNAAEANVTPPTMYEDAAAIQSRVAKLADAGKDVILLPHSYGGTPSTQSVEGLSKKEREAKGLPGGIIGLAYMTCLIPELGQPAMSVQASMAPEDKVPMEINEHGWIYFPSIPRLAELSFTDMPKEQGEYWAAKLANHSSASFASPLTYQGFKDVPVSYLVCEHDLTIPPVLQQAGIDMIERITGEKVEVTRIDSDHCAPASDMQKVVDWIVNVVNRFETA</sequence>
<dbReference type="InterPro" id="IPR000073">
    <property type="entry name" value="AB_hydrolase_1"/>
</dbReference>
<proteinExistence type="predicted"/>
<dbReference type="Proteomes" id="UP000030651">
    <property type="component" value="Unassembled WGS sequence"/>
</dbReference>
<dbReference type="OrthoDB" id="1263307at2759"/>
<dbReference type="InParanoid" id="W3XMC3"/>
<dbReference type="HOGENOM" id="CLU_046066_1_0_1"/>
<dbReference type="PANTHER" id="PTHR37017:SF13">
    <property type="entry name" value="AB HYDROLASE-1 DOMAIN-CONTAINING PROTEIN"/>
    <property type="match status" value="1"/>
</dbReference>
<dbReference type="SUPFAM" id="SSF53474">
    <property type="entry name" value="alpha/beta-Hydrolases"/>
    <property type="match status" value="1"/>
</dbReference>
<organism evidence="2 3">
    <name type="scientific">Pestalotiopsis fici (strain W106-1 / CGMCC3.15140)</name>
    <dbReference type="NCBI Taxonomy" id="1229662"/>
    <lineage>
        <taxon>Eukaryota</taxon>
        <taxon>Fungi</taxon>
        <taxon>Dikarya</taxon>
        <taxon>Ascomycota</taxon>
        <taxon>Pezizomycotina</taxon>
        <taxon>Sordariomycetes</taxon>
        <taxon>Xylariomycetidae</taxon>
        <taxon>Amphisphaeriales</taxon>
        <taxon>Sporocadaceae</taxon>
        <taxon>Pestalotiopsis</taxon>
    </lineage>
</organism>
<dbReference type="GeneID" id="19265985"/>
<name>W3XMC3_PESFW</name>
<evidence type="ECO:0000259" key="1">
    <source>
        <dbReference type="Pfam" id="PF12697"/>
    </source>
</evidence>
<feature type="domain" description="AB hydrolase-1" evidence="1">
    <location>
        <begin position="6"/>
        <end position="250"/>
    </location>
</feature>
<protein>
    <recommendedName>
        <fullName evidence="1">AB hydrolase-1 domain-containing protein</fullName>
    </recommendedName>
</protein>
<dbReference type="InterPro" id="IPR029058">
    <property type="entry name" value="AB_hydrolase_fold"/>
</dbReference>
<dbReference type="Pfam" id="PF12697">
    <property type="entry name" value="Abhydrolase_6"/>
    <property type="match status" value="1"/>
</dbReference>
<accession>W3XMC3</accession>
<reference evidence="3" key="1">
    <citation type="journal article" date="2015" name="BMC Genomics">
        <title>Genomic and transcriptomic analysis of the endophytic fungus Pestalotiopsis fici reveals its lifestyle and high potential for synthesis of natural products.</title>
        <authorList>
            <person name="Wang X."/>
            <person name="Zhang X."/>
            <person name="Liu L."/>
            <person name="Xiang M."/>
            <person name="Wang W."/>
            <person name="Sun X."/>
            <person name="Che Y."/>
            <person name="Guo L."/>
            <person name="Liu G."/>
            <person name="Guo L."/>
            <person name="Wang C."/>
            <person name="Yin W.B."/>
            <person name="Stadler M."/>
            <person name="Zhang X."/>
            <person name="Liu X."/>
        </authorList>
    </citation>
    <scope>NUCLEOTIDE SEQUENCE [LARGE SCALE GENOMIC DNA]</scope>
    <source>
        <strain evidence="3">W106-1 / CGMCC3.15140</strain>
    </source>
</reference>
<gene>
    <name evidence="2" type="ORF">PFICI_00972</name>
</gene>
<dbReference type="EMBL" id="KI912109">
    <property type="protein sequence ID" value="ETS87144.1"/>
    <property type="molecule type" value="Genomic_DNA"/>
</dbReference>
<evidence type="ECO:0000313" key="2">
    <source>
        <dbReference type="EMBL" id="ETS87144.1"/>
    </source>
</evidence>
<dbReference type="Gene3D" id="3.40.50.1820">
    <property type="entry name" value="alpha/beta hydrolase"/>
    <property type="match status" value="1"/>
</dbReference>
<dbReference type="AlphaFoldDB" id="W3XMC3"/>
<dbReference type="InterPro" id="IPR052897">
    <property type="entry name" value="Sec-Metab_Biosynth_Hydrolase"/>
</dbReference>